<dbReference type="Pfam" id="PF00589">
    <property type="entry name" value="Phage_integrase"/>
    <property type="match status" value="1"/>
</dbReference>
<dbReference type="AlphaFoldDB" id="A0A967EJV3"/>
<accession>A0A967EJV3</accession>
<dbReference type="GO" id="GO:0003677">
    <property type="term" value="F:DNA binding"/>
    <property type="evidence" value="ECO:0007669"/>
    <property type="project" value="InterPro"/>
</dbReference>
<dbReference type="Proteomes" id="UP000639775">
    <property type="component" value="Unassembled WGS sequence"/>
</dbReference>
<evidence type="ECO:0000313" key="3">
    <source>
        <dbReference type="EMBL" id="NHQ75317.1"/>
    </source>
</evidence>
<dbReference type="GO" id="GO:0015074">
    <property type="term" value="P:DNA integration"/>
    <property type="evidence" value="ECO:0007669"/>
    <property type="project" value="InterPro"/>
</dbReference>
<dbReference type="EMBL" id="JAAORB010000030">
    <property type="protein sequence ID" value="NHQ75317.1"/>
    <property type="molecule type" value="Genomic_DNA"/>
</dbReference>
<evidence type="ECO:0000256" key="1">
    <source>
        <dbReference type="ARBA" id="ARBA00023172"/>
    </source>
</evidence>
<dbReference type="GO" id="GO:0006310">
    <property type="term" value="P:DNA recombination"/>
    <property type="evidence" value="ECO:0007669"/>
    <property type="project" value="UniProtKB-KW"/>
</dbReference>
<feature type="domain" description="Tyr recombinase" evidence="2">
    <location>
        <begin position="150"/>
        <end position="350"/>
    </location>
</feature>
<dbReference type="InterPro" id="IPR013762">
    <property type="entry name" value="Integrase-like_cat_sf"/>
</dbReference>
<dbReference type="PROSITE" id="PS51898">
    <property type="entry name" value="TYR_RECOMBINASE"/>
    <property type="match status" value="1"/>
</dbReference>
<dbReference type="InterPro" id="IPR011010">
    <property type="entry name" value="DNA_brk_join_enz"/>
</dbReference>
<dbReference type="InterPro" id="IPR002104">
    <property type="entry name" value="Integrase_catalytic"/>
</dbReference>
<keyword evidence="1" id="KW-0233">DNA recombination</keyword>
<dbReference type="RefSeq" id="WP_167198301.1">
    <property type="nucleotide sequence ID" value="NZ_JAAORB010000030.1"/>
</dbReference>
<name>A0A967EJV3_9RHOB</name>
<organism evidence="3 4">
    <name type="scientific">Roseovarius gahaiensis</name>
    <dbReference type="NCBI Taxonomy" id="2716691"/>
    <lineage>
        <taxon>Bacteria</taxon>
        <taxon>Pseudomonadati</taxon>
        <taxon>Pseudomonadota</taxon>
        <taxon>Alphaproteobacteria</taxon>
        <taxon>Rhodobacterales</taxon>
        <taxon>Roseobacteraceae</taxon>
        <taxon>Roseovarius</taxon>
    </lineage>
</organism>
<proteinExistence type="predicted"/>
<keyword evidence="4" id="KW-1185">Reference proteome</keyword>
<protein>
    <submittedName>
        <fullName evidence="3">Tyrosine-type recombinase/integrase</fullName>
    </submittedName>
</protein>
<dbReference type="Gene3D" id="1.10.443.10">
    <property type="entry name" value="Intergrase catalytic core"/>
    <property type="match status" value="1"/>
</dbReference>
<gene>
    <name evidence="3" type="ORF">HAT86_12730</name>
</gene>
<evidence type="ECO:0000259" key="2">
    <source>
        <dbReference type="PROSITE" id="PS51898"/>
    </source>
</evidence>
<dbReference type="SUPFAM" id="SSF56349">
    <property type="entry name" value="DNA breaking-rejoining enzymes"/>
    <property type="match status" value="1"/>
</dbReference>
<evidence type="ECO:0000313" key="4">
    <source>
        <dbReference type="Proteomes" id="UP000639775"/>
    </source>
</evidence>
<sequence>MGKIEGTACWHPFWDGRSYCYDFCVEGQRYRRSTGVRDFEAAEIAIEVAKGVHDAAWERALSPFPTFAEAARLYLAEHGKNRKYVARLVDYFGPVIAVDEIDPFTRKQCKVDLRKPGWADGTARRQIAVPLMAVINNAFGLRPETIEDHVRTRILTPEEFERLIRVAQDPPKTVRDPLRRLLKMIAFLIGSGATPGEMFCVRAKDINRATGEVWIRGEERGAGKTKYRPRLVRLPKRAWDLIGELPSEGRVFLSTTGKEIVPDGERGSTVIRQFHKLCVAAELNRDEKEDKQDDGYEKLVFYSLRHCSATWFSAQVGDHDLLIDRGGWADAAMARRYRKRPAADLADRLLAHGWNFR</sequence>
<comment type="caution">
    <text evidence="3">The sequence shown here is derived from an EMBL/GenBank/DDBJ whole genome shotgun (WGS) entry which is preliminary data.</text>
</comment>
<reference evidence="3" key="1">
    <citation type="submission" date="2020-03" db="EMBL/GenBank/DDBJ databases">
        <title>Roseovarius gahaiensis sp. nov., isolated from Gahai Saline Lake, China.</title>
        <authorList>
            <person name="Sun X."/>
        </authorList>
    </citation>
    <scope>NUCLEOTIDE SEQUENCE</scope>
    <source>
        <strain evidence="3">GH877</strain>
    </source>
</reference>